<dbReference type="Gene3D" id="3.30.2350.10">
    <property type="entry name" value="Pseudouridine synthase"/>
    <property type="match status" value="1"/>
</dbReference>
<protein>
    <recommendedName>
        <fullName evidence="3">RNA pseudouridylate synthase</fullName>
    </recommendedName>
    <alternativeName>
        <fullName evidence="4">RNA-uridine isomerase</fullName>
    </alternativeName>
</protein>
<dbReference type="InterPro" id="IPR006145">
    <property type="entry name" value="PsdUridine_synth_RsuA/RluA"/>
</dbReference>
<dbReference type="EMBL" id="WUQX01000001">
    <property type="protein sequence ID" value="MXP78799.1"/>
    <property type="molecule type" value="Genomic_DNA"/>
</dbReference>
<dbReference type="InterPro" id="IPR050188">
    <property type="entry name" value="RluA_PseudoU_synthase"/>
</dbReference>
<evidence type="ECO:0000256" key="3">
    <source>
        <dbReference type="ARBA" id="ARBA00031870"/>
    </source>
</evidence>
<dbReference type="GO" id="GO:0000455">
    <property type="term" value="P:enzyme-directed rRNA pseudouridine synthesis"/>
    <property type="evidence" value="ECO:0007669"/>
    <property type="project" value="TreeGrafter"/>
</dbReference>
<evidence type="ECO:0000259" key="5">
    <source>
        <dbReference type="Pfam" id="PF00849"/>
    </source>
</evidence>
<dbReference type="Pfam" id="PF00849">
    <property type="entry name" value="PseudoU_synth_2"/>
    <property type="match status" value="1"/>
</dbReference>
<reference evidence="6 7" key="1">
    <citation type="submission" date="2019-12" db="EMBL/GenBank/DDBJ databases">
        <title>Sporaefaciens musculi gen. nov., sp. nov., a novel bacterium isolated from the caecum of an obese mouse.</title>
        <authorList>
            <person name="Rasmussen T.S."/>
            <person name="Streidl T."/>
            <person name="Hitch T.C.A."/>
            <person name="Wortmann E."/>
            <person name="Deptula P."/>
            <person name="Hansen M."/>
            <person name="Nielsen D.S."/>
            <person name="Clavel T."/>
            <person name="Vogensen F.K."/>
        </authorList>
    </citation>
    <scope>NUCLEOTIDE SEQUENCE [LARGE SCALE GENOMIC DNA]</scope>
    <source>
        <strain evidence="6 7">WCA-9-b2</strain>
    </source>
</reference>
<evidence type="ECO:0000256" key="4">
    <source>
        <dbReference type="ARBA" id="ARBA00033164"/>
    </source>
</evidence>
<evidence type="ECO:0000256" key="2">
    <source>
        <dbReference type="ARBA" id="ARBA00010876"/>
    </source>
</evidence>
<dbReference type="AlphaFoldDB" id="A0A7X3MLT6"/>
<dbReference type="GO" id="GO:0009982">
    <property type="term" value="F:pseudouridine synthase activity"/>
    <property type="evidence" value="ECO:0007669"/>
    <property type="project" value="InterPro"/>
</dbReference>
<comment type="catalytic activity">
    <reaction evidence="1">
        <text>a uridine in RNA = a pseudouridine in RNA</text>
        <dbReference type="Rhea" id="RHEA:48348"/>
        <dbReference type="Rhea" id="RHEA-COMP:12068"/>
        <dbReference type="Rhea" id="RHEA-COMP:12069"/>
        <dbReference type="ChEBI" id="CHEBI:65314"/>
        <dbReference type="ChEBI" id="CHEBI:65315"/>
    </reaction>
</comment>
<dbReference type="Proteomes" id="UP000460412">
    <property type="component" value="Unassembled WGS sequence"/>
</dbReference>
<evidence type="ECO:0000313" key="7">
    <source>
        <dbReference type="Proteomes" id="UP000460412"/>
    </source>
</evidence>
<dbReference type="PANTHER" id="PTHR21600:SF87">
    <property type="entry name" value="RNA PSEUDOURIDYLATE SYNTHASE DOMAIN-CONTAINING PROTEIN 1"/>
    <property type="match status" value="1"/>
</dbReference>
<dbReference type="InterPro" id="IPR006224">
    <property type="entry name" value="PsdUridine_synth_RluA-like_CS"/>
</dbReference>
<evidence type="ECO:0000256" key="1">
    <source>
        <dbReference type="ARBA" id="ARBA00000073"/>
    </source>
</evidence>
<comment type="caution">
    <text evidence="6">The sequence shown here is derived from an EMBL/GenBank/DDBJ whole genome shotgun (WGS) entry which is preliminary data.</text>
</comment>
<organism evidence="6 7">
    <name type="scientific">Sporofaciens musculi</name>
    <dbReference type="NCBI Taxonomy" id="2681861"/>
    <lineage>
        <taxon>Bacteria</taxon>
        <taxon>Bacillati</taxon>
        <taxon>Bacillota</taxon>
        <taxon>Clostridia</taxon>
        <taxon>Lachnospirales</taxon>
        <taxon>Lachnospiraceae</taxon>
        <taxon>Sporofaciens</taxon>
    </lineage>
</organism>
<dbReference type="RefSeq" id="WP_159755948.1">
    <property type="nucleotide sequence ID" value="NZ_CASSPE010000254.1"/>
</dbReference>
<sequence>MITNTLEILYEDNHILVCVKPHGIATQSRTLGKPDMVSLLKNHIHKTSHAKGEPYLAVIHRLDQPVTGILVFAKTPFAARELNRQLTSQGFGKYYRALVDGRPPKPEGILEHYLVKDPRSNLSCVCRPQVRNSKLARLRYYTVPDNHRYFSGEYINLSNVTELEIKLDTGRHHQIRVQLAHIGCPIIGDTKYNPDCTASPLWRNICLCACRLDFYHPRTHKLLRFDLCDQTSSAYRPIHRD</sequence>
<dbReference type="PROSITE" id="PS01129">
    <property type="entry name" value="PSI_RLU"/>
    <property type="match status" value="1"/>
</dbReference>
<gene>
    <name evidence="6" type="ORF">GN277_26695</name>
</gene>
<dbReference type="GO" id="GO:0140098">
    <property type="term" value="F:catalytic activity, acting on RNA"/>
    <property type="evidence" value="ECO:0007669"/>
    <property type="project" value="UniProtKB-ARBA"/>
</dbReference>
<dbReference type="InterPro" id="IPR020103">
    <property type="entry name" value="PsdUridine_synth_cat_dom_sf"/>
</dbReference>
<evidence type="ECO:0000313" key="6">
    <source>
        <dbReference type="EMBL" id="MXP78799.1"/>
    </source>
</evidence>
<keyword evidence="7" id="KW-1185">Reference proteome</keyword>
<comment type="similarity">
    <text evidence="2">Belongs to the pseudouridine synthase RluA family.</text>
</comment>
<dbReference type="PANTHER" id="PTHR21600">
    <property type="entry name" value="MITOCHONDRIAL RNA PSEUDOURIDINE SYNTHASE"/>
    <property type="match status" value="1"/>
</dbReference>
<dbReference type="CDD" id="cd02869">
    <property type="entry name" value="PseudoU_synth_RluA_like"/>
    <property type="match status" value="1"/>
</dbReference>
<dbReference type="GO" id="GO:0003723">
    <property type="term" value="F:RNA binding"/>
    <property type="evidence" value="ECO:0007669"/>
    <property type="project" value="InterPro"/>
</dbReference>
<proteinExistence type="inferred from homology"/>
<dbReference type="SUPFAM" id="SSF55120">
    <property type="entry name" value="Pseudouridine synthase"/>
    <property type="match status" value="1"/>
</dbReference>
<feature type="domain" description="Pseudouridine synthase RsuA/RluA-like" evidence="5">
    <location>
        <begin position="14"/>
        <end position="181"/>
    </location>
</feature>
<accession>A0A7X3MLT6</accession>
<name>A0A7X3MLT6_9FIRM</name>